<dbReference type="InterPro" id="IPR022312">
    <property type="entry name" value="DNA_pol_X"/>
</dbReference>
<comment type="subcellular location">
    <subcellularLocation>
        <location evidence="4">Nucleus</location>
    </subcellularLocation>
</comment>
<dbReference type="GO" id="GO:0003677">
    <property type="term" value="F:DNA binding"/>
    <property type="evidence" value="ECO:0007669"/>
    <property type="project" value="UniProtKB-UniRule"/>
</dbReference>
<dbReference type="GO" id="GO:0006284">
    <property type="term" value="P:base-excision repair"/>
    <property type="evidence" value="ECO:0007669"/>
    <property type="project" value="TreeGrafter"/>
</dbReference>
<dbReference type="PROSITE" id="PS00522">
    <property type="entry name" value="DNA_POLYMERASE_X"/>
    <property type="match status" value="1"/>
</dbReference>
<dbReference type="InterPro" id="IPR029398">
    <property type="entry name" value="PolB_thumb"/>
</dbReference>
<dbReference type="InterPro" id="IPR002054">
    <property type="entry name" value="DNA-dir_DNA_pol_X"/>
</dbReference>
<keyword evidence="2 4" id="KW-0808">Transferase</keyword>
<dbReference type="PRINTS" id="PR00870">
    <property type="entry name" value="DNAPOLXBETA"/>
</dbReference>
<dbReference type="InterPro" id="IPR037160">
    <property type="entry name" value="DNA_Pol_thumb_sf"/>
</dbReference>
<dbReference type="PRINTS" id="PR00869">
    <property type="entry name" value="DNAPOLX"/>
</dbReference>
<sequence>MRTTALRGQDQAGKRQEDVRAGLTPEYGTKTLDLSLLHETLKQMQMLNNFHPPGQAHVEEYPNAHRSISELALGGKAAVTVGELETVISPESNRVWQTITDLLETGQAKELSNLDQVTTAKILFRRIGYIGEKYAETFAQNGARTLGDLLHSRGKEYGIRLAMEHFNDLEKFIPREETAWIADDIGRALRKADQQFGFEIMGSYRRGERLSQDIDVVIYHPAYRHLRSAVEGGKDELCHSLMRRVIAALESENILHKDKIFSSGPKKVIALTRCPRAGREDAPWRQIDIRLCPLDSLPFMLVGNTGDARLMKLLRWRARSMGLLLNEYGMGRPGRVGNGKDLSKIQPQDKIHVYSEADIFDQLNLPYL</sequence>
<dbReference type="Proteomes" id="UP001182556">
    <property type="component" value="Unassembled WGS sequence"/>
</dbReference>
<dbReference type="SUPFAM" id="SSF81301">
    <property type="entry name" value="Nucleotidyltransferase"/>
    <property type="match status" value="1"/>
</dbReference>
<evidence type="ECO:0000256" key="3">
    <source>
        <dbReference type="ARBA" id="ARBA00022695"/>
    </source>
</evidence>
<feature type="domain" description="DNA-directed DNA polymerase X" evidence="6">
    <location>
        <begin position="35"/>
        <end position="368"/>
    </location>
</feature>
<evidence type="ECO:0000313" key="8">
    <source>
        <dbReference type="Proteomes" id="UP001182556"/>
    </source>
</evidence>
<comment type="caution">
    <text evidence="7">The sequence shown here is derived from an EMBL/GenBank/DDBJ whole genome shotgun (WGS) entry which is preliminary data.</text>
</comment>
<evidence type="ECO:0000256" key="2">
    <source>
        <dbReference type="ARBA" id="ARBA00022679"/>
    </source>
</evidence>
<dbReference type="Gene3D" id="3.30.460.10">
    <property type="entry name" value="Beta Polymerase, domain 2"/>
    <property type="match status" value="1"/>
</dbReference>
<comment type="function">
    <text evidence="4">DNA polymerase that functions in several pathways of DNA repair. Involved in base excision repair (BER) responsible for repair of lesions that give rise to abasic (AP) sites in DNA. Also contributes to DNA double-strand break repair by non-homologous end joining and homologous recombination. Has both template-dependent and template-independent (terminal transferase) DNA polymerase activities. Has also a 5'-deoxyribose-5-phosphate lyase (dRP lyase) activity.</text>
</comment>
<dbReference type="SMART" id="SM00483">
    <property type="entry name" value="POLXc"/>
    <property type="match status" value="1"/>
</dbReference>
<keyword evidence="8" id="KW-1185">Reference proteome</keyword>
<dbReference type="GO" id="GO:0006303">
    <property type="term" value="P:double-strand break repair via nonhomologous end joining"/>
    <property type="evidence" value="ECO:0007669"/>
    <property type="project" value="TreeGrafter"/>
</dbReference>
<proteinExistence type="inferred from homology"/>
<feature type="region of interest" description="Disordered" evidence="5">
    <location>
        <begin position="1"/>
        <end position="24"/>
    </location>
</feature>
<dbReference type="Pfam" id="PF14791">
    <property type="entry name" value="DNA_pol_B_thumb"/>
    <property type="match status" value="1"/>
</dbReference>
<comment type="similarity">
    <text evidence="1 4">Belongs to the DNA polymerase type-X family.</text>
</comment>
<dbReference type="InterPro" id="IPR043519">
    <property type="entry name" value="NT_sf"/>
</dbReference>
<evidence type="ECO:0000313" key="7">
    <source>
        <dbReference type="EMBL" id="KAK1921334.1"/>
    </source>
</evidence>
<dbReference type="PANTHER" id="PTHR11276">
    <property type="entry name" value="DNA POLYMERASE TYPE-X FAMILY MEMBER"/>
    <property type="match status" value="1"/>
</dbReference>
<gene>
    <name evidence="7" type="ORF">DB88DRAFT_542876</name>
</gene>
<keyword evidence="4" id="KW-0234">DNA repair</keyword>
<reference evidence="7" key="1">
    <citation type="submission" date="2023-02" db="EMBL/GenBank/DDBJ databases">
        <title>Identification and recombinant expression of a fungal hydrolase from Papiliotrema laurentii that hydrolyzes apple cutin and clears colloidal polyester polyurethane.</title>
        <authorList>
            <consortium name="DOE Joint Genome Institute"/>
            <person name="Roman V.A."/>
            <person name="Bojanowski C."/>
            <person name="Crable B.R."/>
            <person name="Wagner D.N."/>
            <person name="Hung C.S."/>
            <person name="Nadeau L.J."/>
            <person name="Schratz L."/>
            <person name="Haridas S."/>
            <person name="Pangilinan J."/>
            <person name="Lipzen A."/>
            <person name="Na H."/>
            <person name="Yan M."/>
            <person name="Ng V."/>
            <person name="Grigoriev I.V."/>
            <person name="Spatafora J.W."/>
            <person name="Barlow D."/>
            <person name="Biffinger J."/>
            <person name="Kelley-Loughnane N."/>
            <person name="Varaljay V.A."/>
            <person name="Crookes-Goodson W.J."/>
        </authorList>
    </citation>
    <scope>NUCLEOTIDE SEQUENCE</scope>
    <source>
        <strain evidence="7">5307AH</strain>
    </source>
</reference>
<dbReference type="SUPFAM" id="SSF81585">
    <property type="entry name" value="PsbU/PolX domain-like"/>
    <property type="match status" value="1"/>
</dbReference>
<evidence type="ECO:0000259" key="6">
    <source>
        <dbReference type="SMART" id="SM00483"/>
    </source>
</evidence>
<dbReference type="GO" id="GO:0046872">
    <property type="term" value="F:metal ion binding"/>
    <property type="evidence" value="ECO:0007669"/>
    <property type="project" value="UniProtKB-UniRule"/>
</dbReference>
<evidence type="ECO:0000256" key="4">
    <source>
        <dbReference type="RuleBase" id="RU366014"/>
    </source>
</evidence>
<comment type="catalytic activity">
    <reaction evidence="4">
        <text>DNA(n) + a 2'-deoxyribonucleoside 5'-triphosphate = DNA(n+1) + diphosphate</text>
        <dbReference type="Rhea" id="RHEA:22508"/>
        <dbReference type="Rhea" id="RHEA-COMP:17339"/>
        <dbReference type="Rhea" id="RHEA-COMP:17340"/>
        <dbReference type="ChEBI" id="CHEBI:33019"/>
        <dbReference type="ChEBI" id="CHEBI:61560"/>
        <dbReference type="ChEBI" id="CHEBI:173112"/>
        <dbReference type="EC" id="2.7.7.7"/>
    </reaction>
</comment>
<dbReference type="GO" id="GO:0005634">
    <property type="term" value="C:nucleus"/>
    <property type="evidence" value="ECO:0007669"/>
    <property type="project" value="UniProtKB-SubCell"/>
</dbReference>
<keyword evidence="3 4" id="KW-0548">Nucleotidyltransferase</keyword>
<dbReference type="EC" id="2.7.7.7" evidence="4"/>
<evidence type="ECO:0000256" key="5">
    <source>
        <dbReference type="SAM" id="MobiDB-lite"/>
    </source>
</evidence>
<dbReference type="Gene3D" id="3.30.210.10">
    <property type="entry name" value="DNA polymerase, thumb domain"/>
    <property type="match status" value="1"/>
</dbReference>
<keyword evidence="4" id="KW-0539">Nucleus</keyword>
<dbReference type="InterPro" id="IPR002008">
    <property type="entry name" value="DNA_pol_X_beta-like"/>
</dbReference>
<dbReference type="PANTHER" id="PTHR11276:SF42">
    <property type="entry name" value="DNA POLYMERASE BETA"/>
    <property type="match status" value="1"/>
</dbReference>
<evidence type="ECO:0000256" key="1">
    <source>
        <dbReference type="ARBA" id="ARBA00008323"/>
    </source>
</evidence>
<keyword evidence="4" id="KW-0239">DNA-directed DNA polymerase</keyword>
<organism evidence="7 8">
    <name type="scientific">Papiliotrema laurentii</name>
    <name type="common">Cryptococcus laurentii</name>
    <dbReference type="NCBI Taxonomy" id="5418"/>
    <lineage>
        <taxon>Eukaryota</taxon>
        <taxon>Fungi</taxon>
        <taxon>Dikarya</taxon>
        <taxon>Basidiomycota</taxon>
        <taxon>Agaricomycotina</taxon>
        <taxon>Tremellomycetes</taxon>
        <taxon>Tremellales</taxon>
        <taxon>Rhynchogastremaceae</taxon>
        <taxon>Papiliotrema</taxon>
    </lineage>
</organism>
<accession>A0AAD9CSV5</accession>
<dbReference type="AlphaFoldDB" id="A0AAD9CSV5"/>
<dbReference type="EMBL" id="JAODAN010000011">
    <property type="protein sequence ID" value="KAK1921334.1"/>
    <property type="molecule type" value="Genomic_DNA"/>
</dbReference>
<keyword evidence="4" id="KW-0227">DNA damage</keyword>
<dbReference type="InterPro" id="IPR028207">
    <property type="entry name" value="DNA_pol_B_palm_palm"/>
</dbReference>
<name>A0AAD9CSV5_PAPLA</name>
<dbReference type="Pfam" id="PF14792">
    <property type="entry name" value="DNA_pol_B_palm"/>
    <property type="match status" value="1"/>
</dbReference>
<dbReference type="GO" id="GO:0003887">
    <property type="term" value="F:DNA-directed DNA polymerase activity"/>
    <property type="evidence" value="ECO:0007669"/>
    <property type="project" value="UniProtKB-UniRule"/>
</dbReference>
<protein>
    <recommendedName>
        <fullName evidence="4">DNA polymerase</fullName>
        <ecNumber evidence="4">2.7.7.7</ecNumber>
    </recommendedName>
</protein>
<dbReference type="InterPro" id="IPR019843">
    <property type="entry name" value="DNA_pol-X_BS"/>
</dbReference>